<comment type="similarity">
    <text evidence="1 3">Belongs to the RelE toxin family.</text>
</comment>
<evidence type="ECO:0000256" key="2">
    <source>
        <dbReference type="ARBA" id="ARBA00022649"/>
    </source>
</evidence>
<name>A0A1G4RC06_9CAUL</name>
<dbReference type="OrthoDB" id="7173315at2"/>
<organism evidence="4 5">
    <name type="scientific">Asticcacaulis taihuensis</name>
    <dbReference type="NCBI Taxonomy" id="260084"/>
    <lineage>
        <taxon>Bacteria</taxon>
        <taxon>Pseudomonadati</taxon>
        <taxon>Pseudomonadota</taxon>
        <taxon>Alphaproteobacteria</taxon>
        <taxon>Caulobacterales</taxon>
        <taxon>Caulobacteraceae</taxon>
        <taxon>Asticcacaulis</taxon>
    </lineage>
</organism>
<reference evidence="5" key="1">
    <citation type="submission" date="2016-10" db="EMBL/GenBank/DDBJ databases">
        <authorList>
            <person name="Varghese N."/>
            <person name="Submissions S."/>
        </authorList>
    </citation>
    <scope>NUCLEOTIDE SEQUENCE [LARGE SCALE GENOMIC DNA]</scope>
    <source>
        <strain evidence="5">CGMCC 1.3431</strain>
    </source>
</reference>
<protein>
    <recommendedName>
        <fullName evidence="3">Toxin</fullName>
    </recommendedName>
</protein>
<sequence>MAAYKLSVDARNRLAEIYEYTLLNFGERQADAYYLALHETFERLAHSPLMGRTFRAYRRHDHGQYAIFYTPADGEIVIAQIFHHSENIDARLR</sequence>
<evidence type="ECO:0000313" key="4">
    <source>
        <dbReference type="EMBL" id="SCW54378.1"/>
    </source>
</evidence>
<dbReference type="InterPro" id="IPR051803">
    <property type="entry name" value="TA_system_RelE-like_toxin"/>
</dbReference>
<dbReference type="Gene3D" id="3.30.2310.20">
    <property type="entry name" value="RelE-like"/>
    <property type="match status" value="1"/>
</dbReference>
<gene>
    <name evidence="4" type="ORF">SAMN02927928_1771</name>
</gene>
<dbReference type="PANTHER" id="PTHR33755:SF9">
    <property type="entry name" value="TOXIN PARE1"/>
    <property type="match status" value="1"/>
</dbReference>
<accession>A0A1G4RC06</accession>
<dbReference type="Proteomes" id="UP000199150">
    <property type="component" value="Unassembled WGS sequence"/>
</dbReference>
<dbReference type="PANTHER" id="PTHR33755">
    <property type="entry name" value="TOXIN PARE1-RELATED"/>
    <property type="match status" value="1"/>
</dbReference>
<evidence type="ECO:0000256" key="3">
    <source>
        <dbReference type="PIRNR" id="PIRNR029218"/>
    </source>
</evidence>
<dbReference type="Pfam" id="PF05016">
    <property type="entry name" value="ParE_toxin"/>
    <property type="match status" value="1"/>
</dbReference>
<dbReference type="STRING" id="260084.SAMN02927928_1771"/>
<dbReference type="RefSeq" id="WP_090646587.1">
    <property type="nucleotide sequence ID" value="NZ_CBCRYE010000004.1"/>
</dbReference>
<dbReference type="AlphaFoldDB" id="A0A1G4RC06"/>
<dbReference type="PIRSF" id="PIRSF029218">
    <property type="entry name" value="ParE"/>
    <property type="match status" value="1"/>
</dbReference>
<dbReference type="InterPro" id="IPR028344">
    <property type="entry name" value="ParE1/4"/>
</dbReference>
<proteinExistence type="inferred from homology"/>
<keyword evidence="2" id="KW-1277">Toxin-antitoxin system</keyword>
<evidence type="ECO:0000256" key="1">
    <source>
        <dbReference type="ARBA" id="ARBA00006226"/>
    </source>
</evidence>
<evidence type="ECO:0000313" key="5">
    <source>
        <dbReference type="Proteomes" id="UP000199150"/>
    </source>
</evidence>
<dbReference type="EMBL" id="FMTS01000002">
    <property type="protein sequence ID" value="SCW54378.1"/>
    <property type="molecule type" value="Genomic_DNA"/>
</dbReference>
<dbReference type="InterPro" id="IPR035093">
    <property type="entry name" value="RelE/ParE_toxin_dom_sf"/>
</dbReference>
<keyword evidence="5" id="KW-1185">Reference proteome</keyword>
<dbReference type="InterPro" id="IPR007712">
    <property type="entry name" value="RelE/ParE_toxin"/>
</dbReference>